<feature type="compositionally biased region" description="Pro residues" evidence="1">
    <location>
        <begin position="444"/>
        <end position="454"/>
    </location>
</feature>
<dbReference type="RefSeq" id="XP_005791677.1">
    <property type="nucleotide sequence ID" value="XM_005791620.1"/>
</dbReference>
<feature type="transmembrane region" description="Helical" evidence="2">
    <location>
        <begin position="480"/>
        <end position="501"/>
    </location>
</feature>
<evidence type="ECO:0000256" key="2">
    <source>
        <dbReference type="SAM" id="Phobius"/>
    </source>
</evidence>
<dbReference type="HOGENOM" id="CLU_492989_0_0_1"/>
<dbReference type="EnsemblProtists" id="EOD39248">
    <property type="protein sequence ID" value="EOD39248"/>
    <property type="gene ID" value="EMIHUDRAFT_108998"/>
</dbReference>
<proteinExistence type="predicted"/>
<sequence>MWLAPNDTRLLYSDYLHLHKDSRRAVFDRCFDPQWPCRWLPETEYARNGWQRTNLSGPFAEMQTPGATVSFETDATAVTAHLEYSGDCRPGCPSTQWAGQEEDARRCYDPLRKGNAQPSDVCEASCVPILFVDGVRRQLPPTEVGAPRLYIGAVAFDLAVDEAAPMGMRRFELSMPWGAATHLAGLRLARPPTSDGITVQRPPPRGRFTYIAYGDSITHGYCAETPYPGLIGRLNNWTAINLGWGGIRVTPRHGPALGAIPADLISMLIGTNDYGGGNCEVAAGLSETLNGIREAQPDVPLVVITMIVRREAGDPHGDCSSDGGGGGVTLEQLREQLRREVNRRIHAGDRNLHLVEGGGLLSLGDLGDGLHPAGTDAMEKLARGINAHFHRLGLARTFHCYAERYPHLLEEYCGGTATECDWVALQRHWDQHGRVGGLRADCDAPPPPPPPPPHSSLGAMAARHNHRARGHAATNAATTAAIWCSAVVGAGALAVAFGMLLRAKGHTRFAKVLGSEGEYELEPGPADRSRAPKRRGRRQSQDRELAPAEESPR</sequence>
<dbReference type="SUPFAM" id="SSF52266">
    <property type="entry name" value="SGNH hydrolase"/>
    <property type="match status" value="1"/>
</dbReference>
<organism evidence="4 5">
    <name type="scientific">Emiliania huxleyi (strain CCMP1516)</name>
    <dbReference type="NCBI Taxonomy" id="280463"/>
    <lineage>
        <taxon>Eukaryota</taxon>
        <taxon>Haptista</taxon>
        <taxon>Haptophyta</taxon>
        <taxon>Prymnesiophyceae</taxon>
        <taxon>Isochrysidales</taxon>
        <taxon>Noelaerhabdaceae</taxon>
        <taxon>Emiliania</taxon>
    </lineage>
</organism>
<keyword evidence="2" id="KW-0472">Membrane</keyword>
<dbReference type="Gene3D" id="3.40.50.1110">
    <property type="entry name" value="SGNH hydrolase"/>
    <property type="match status" value="1"/>
</dbReference>
<dbReference type="AlphaFoldDB" id="A0A0D3KU13"/>
<dbReference type="GeneID" id="17284518"/>
<keyword evidence="5" id="KW-1185">Reference proteome</keyword>
<dbReference type="Pfam" id="PF13472">
    <property type="entry name" value="Lipase_GDSL_2"/>
    <property type="match status" value="1"/>
</dbReference>
<evidence type="ECO:0000313" key="4">
    <source>
        <dbReference type="EnsemblProtists" id="EOD39248"/>
    </source>
</evidence>
<feature type="domain" description="SGNH hydrolase-type esterase" evidence="3">
    <location>
        <begin position="212"/>
        <end position="372"/>
    </location>
</feature>
<feature type="compositionally biased region" description="Basic and acidic residues" evidence="1">
    <location>
        <begin position="539"/>
        <end position="553"/>
    </location>
</feature>
<reference evidence="4" key="2">
    <citation type="submission" date="2024-10" db="UniProtKB">
        <authorList>
            <consortium name="EnsemblProtists"/>
        </authorList>
    </citation>
    <scope>IDENTIFICATION</scope>
</reference>
<dbReference type="Proteomes" id="UP000013827">
    <property type="component" value="Unassembled WGS sequence"/>
</dbReference>
<keyword evidence="2" id="KW-0812">Transmembrane</keyword>
<dbReference type="InterPro" id="IPR036514">
    <property type="entry name" value="SGNH_hydro_sf"/>
</dbReference>
<name>A0A0D3KU13_EMIH1</name>
<accession>A0A0D3KU13</accession>
<dbReference type="InterPro" id="IPR013830">
    <property type="entry name" value="SGNH_hydro"/>
</dbReference>
<evidence type="ECO:0000313" key="5">
    <source>
        <dbReference type="Proteomes" id="UP000013827"/>
    </source>
</evidence>
<feature type="region of interest" description="Disordered" evidence="1">
    <location>
        <begin position="440"/>
        <end position="472"/>
    </location>
</feature>
<keyword evidence="2" id="KW-1133">Transmembrane helix</keyword>
<protein>
    <recommendedName>
        <fullName evidence="3">SGNH hydrolase-type esterase domain-containing protein</fullName>
    </recommendedName>
</protein>
<evidence type="ECO:0000256" key="1">
    <source>
        <dbReference type="SAM" id="MobiDB-lite"/>
    </source>
</evidence>
<reference evidence="5" key="1">
    <citation type="journal article" date="2013" name="Nature">
        <title>Pan genome of the phytoplankton Emiliania underpins its global distribution.</title>
        <authorList>
            <person name="Read B.A."/>
            <person name="Kegel J."/>
            <person name="Klute M.J."/>
            <person name="Kuo A."/>
            <person name="Lefebvre S.C."/>
            <person name="Maumus F."/>
            <person name="Mayer C."/>
            <person name="Miller J."/>
            <person name="Monier A."/>
            <person name="Salamov A."/>
            <person name="Young J."/>
            <person name="Aguilar M."/>
            <person name="Claverie J.M."/>
            <person name="Frickenhaus S."/>
            <person name="Gonzalez K."/>
            <person name="Herman E.K."/>
            <person name="Lin Y.C."/>
            <person name="Napier J."/>
            <person name="Ogata H."/>
            <person name="Sarno A.F."/>
            <person name="Shmutz J."/>
            <person name="Schroeder D."/>
            <person name="de Vargas C."/>
            <person name="Verret F."/>
            <person name="von Dassow P."/>
            <person name="Valentin K."/>
            <person name="Van de Peer Y."/>
            <person name="Wheeler G."/>
            <person name="Dacks J.B."/>
            <person name="Delwiche C.F."/>
            <person name="Dyhrman S.T."/>
            <person name="Glockner G."/>
            <person name="John U."/>
            <person name="Richards T."/>
            <person name="Worden A.Z."/>
            <person name="Zhang X."/>
            <person name="Grigoriev I.V."/>
            <person name="Allen A.E."/>
            <person name="Bidle K."/>
            <person name="Borodovsky M."/>
            <person name="Bowler C."/>
            <person name="Brownlee C."/>
            <person name="Cock J.M."/>
            <person name="Elias M."/>
            <person name="Gladyshev V.N."/>
            <person name="Groth M."/>
            <person name="Guda C."/>
            <person name="Hadaegh A."/>
            <person name="Iglesias-Rodriguez M.D."/>
            <person name="Jenkins J."/>
            <person name="Jones B.M."/>
            <person name="Lawson T."/>
            <person name="Leese F."/>
            <person name="Lindquist E."/>
            <person name="Lobanov A."/>
            <person name="Lomsadze A."/>
            <person name="Malik S.B."/>
            <person name="Marsh M.E."/>
            <person name="Mackinder L."/>
            <person name="Mock T."/>
            <person name="Mueller-Roeber B."/>
            <person name="Pagarete A."/>
            <person name="Parker M."/>
            <person name="Probert I."/>
            <person name="Quesneville H."/>
            <person name="Raines C."/>
            <person name="Rensing S.A."/>
            <person name="Riano-Pachon D.M."/>
            <person name="Richier S."/>
            <person name="Rokitta S."/>
            <person name="Shiraiwa Y."/>
            <person name="Soanes D.M."/>
            <person name="van der Giezen M."/>
            <person name="Wahlund T.M."/>
            <person name="Williams B."/>
            <person name="Wilson W."/>
            <person name="Wolfe G."/>
            <person name="Wurch L.L."/>
        </authorList>
    </citation>
    <scope>NUCLEOTIDE SEQUENCE</scope>
</reference>
<dbReference type="PaxDb" id="2903-EOD39248"/>
<evidence type="ECO:0000259" key="3">
    <source>
        <dbReference type="Pfam" id="PF13472"/>
    </source>
</evidence>
<dbReference type="KEGG" id="ehx:EMIHUDRAFT_108998"/>
<feature type="region of interest" description="Disordered" evidence="1">
    <location>
        <begin position="514"/>
        <end position="553"/>
    </location>
</feature>